<proteinExistence type="predicted"/>
<keyword evidence="3" id="KW-1185">Reference proteome</keyword>
<feature type="region of interest" description="Disordered" evidence="1">
    <location>
        <begin position="1"/>
        <end position="22"/>
    </location>
</feature>
<accession>A0ABP8ER40</accession>
<reference evidence="3" key="1">
    <citation type="journal article" date="2019" name="Int. J. Syst. Evol. Microbiol.">
        <title>The Global Catalogue of Microorganisms (GCM) 10K type strain sequencing project: providing services to taxonomists for standard genome sequencing and annotation.</title>
        <authorList>
            <consortium name="The Broad Institute Genomics Platform"/>
            <consortium name="The Broad Institute Genome Sequencing Center for Infectious Disease"/>
            <person name="Wu L."/>
            <person name="Ma J."/>
        </authorList>
    </citation>
    <scope>NUCLEOTIDE SEQUENCE [LARGE SCALE GENOMIC DNA]</scope>
    <source>
        <strain evidence="3">JCM 17459</strain>
    </source>
</reference>
<organism evidence="2 3">
    <name type="scientific">Georgenia daeguensis</name>
    <dbReference type="NCBI Taxonomy" id="908355"/>
    <lineage>
        <taxon>Bacteria</taxon>
        <taxon>Bacillati</taxon>
        <taxon>Actinomycetota</taxon>
        <taxon>Actinomycetes</taxon>
        <taxon>Micrococcales</taxon>
        <taxon>Bogoriellaceae</taxon>
        <taxon>Georgenia</taxon>
    </lineage>
</organism>
<protein>
    <submittedName>
        <fullName evidence="2">Uncharacterized protein</fullName>
    </submittedName>
</protein>
<dbReference type="EMBL" id="BAABBA010000003">
    <property type="protein sequence ID" value="GAA4286403.1"/>
    <property type="molecule type" value="Genomic_DNA"/>
</dbReference>
<gene>
    <name evidence="2" type="ORF">GCM10022262_07620</name>
</gene>
<dbReference type="Proteomes" id="UP001499841">
    <property type="component" value="Unassembled WGS sequence"/>
</dbReference>
<name>A0ABP8ER40_9MICO</name>
<sequence length="61" mass="6310">MSWGVPSTAEADRSNQTTDAGTSIRYAPMPAIAIPVRARPSSVWAAWLGAAALGAPLTVRS</sequence>
<evidence type="ECO:0000313" key="3">
    <source>
        <dbReference type="Proteomes" id="UP001499841"/>
    </source>
</evidence>
<comment type="caution">
    <text evidence="2">The sequence shown here is derived from an EMBL/GenBank/DDBJ whole genome shotgun (WGS) entry which is preliminary data.</text>
</comment>
<evidence type="ECO:0000256" key="1">
    <source>
        <dbReference type="SAM" id="MobiDB-lite"/>
    </source>
</evidence>
<evidence type="ECO:0000313" key="2">
    <source>
        <dbReference type="EMBL" id="GAA4286403.1"/>
    </source>
</evidence>